<comment type="caution">
    <text evidence="4">The sequence shown here is derived from an EMBL/GenBank/DDBJ whole genome shotgun (WGS) entry which is preliminary data.</text>
</comment>
<evidence type="ECO:0000256" key="2">
    <source>
        <dbReference type="SAM" id="Phobius"/>
    </source>
</evidence>
<keyword evidence="2" id="KW-0472">Membrane</keyword>
<protein>
    <submittedName>
        <fullName evidence="4">HlyD family efflux transporter periplasmic adaptor subunit</fullName>
    </submittedName>
</protein>
<dbReference type="Gene3D" id="2.40.30.170">
    <property type="match status" value="1"/>
</dbReference>
<gene>
    <name evidence="4" type="ORF">F4W09_10695</name>
</gene>
<keyword evidence="2" id="KW-1133">Transmembrane helix</keyword>
<dbReference type="Gene3D" id="2.40.50.100">
    <property type="match status" value="1"/>
</dbReference>
<dbReference type="PANTHER" id="PTHR30386">
    <property type="entry name" value="MEMBRANE FUSION SUBUNIT OF EMRAB-TOLC MULTIDRUG EFFLUX PUMP"/>
    <property type="match status" value="1"/>
</dbReference>
<proteinExistence type="predicted"/>
<dbReference type="PANTHER" id="PTHR30386:SF28">
    <property type="entry name" value="EXPORTED PROTEIN"/>
    <property type="match status" value="1"/>
</dbReference>
<evidence type="ECO:0000259" key="3">
    <source>
        <dbReference type="Pfam" id="PF26002"/>
    </source>
</evidence>
<keyword evidence="2" id="KW-0812">Transmembrane</keyword>
<feature type="transmembrane region" description="Helical" evidence="2">
    <location>
        <begin position="28"/>
        <end position="50"/>
    </location>
</feature>
<dbReference type="InterPro" id="IPR058982">
    <property type="entry name" value="Beta-barrel_AprE"/>
</dbReference>
<evidence type="ECO:0000313" key="4">
    <source>
        <dbReference type="EMBL" id="KAB1854555.1"/>
    </source>
</evidence>
<dbReference type="PRINTS" id="PR01490">
    <property type="entry name" value="RTXTOXIND"/>
</dbReference>
<evidence type="ECO:0000313" key="5">
    <source>
        <dbReference type="Proteomes" id="UP000325788"/>
    </source>
</evidence>
<dbReference type="AlphaFoldDB" id="A0A5N4WI25"/>
<feature type="coiled-coil region" evidence="1">
    <location>
        <begin position="190"/>
        <end position="259"/>
    </location>
</feature>
<dbReference type="InterPro" id="IPR050739">
    <property type="entry name" value="MFP"/>
</dbReference>
<evidence type="ECO:0000256" key="1">
    <source>
        <dbReference type="SAM" id="Coils"/>
    </source>
</evidence>
<name>A0A5N4WI25_9GAMM</name>
<dbReference type="Pfam" id="PF26002">
    <property type="entry name" value="Beta-barrel_AprE"/>
    <property type="match status" value="1"/>
</dbReference>
<reference evidence="4 5" key="1">
    <citation type="submission" date="2019-09" db="EMBL/GenBank/DDBJ databases">
        <title>Draft genome sequence of Acinetobacter tandoii W4-4-4 isolated from environmental water sample.</title>
        <authorList>
            <person name="Wee S.K."/>
            <person name="Yan B."/>
            <person name="Mustaffa S.B."/>
            <person name="Yap E.P.H."/>
        </authorList>
    </citation>
    <scope>NUCLEOTIDE SEQUENCE [LARGE SCALE GENOMIC DNA]</scope>
    <source>
        <strain evidence="4 5">W4-4-4</strain>
    </source>
</reference>
<feature type="domain" description="AprE-like beta-barrel" evidence="3">
    <location>
        <begin position="299"/>
        <end position="400"/>
    </location>
</feature>
<sequence>MSSNLFRKEALDSQKIKWTGSIVLSRPFSFTFLTGCAMCAGFVIILFSIFGTYTKRSTVKGQLTPQSGLIQVYPTHQGVVVKKNIYEGKAVKKGDILFVISITSYGEHGDTAAALSAQTKLKELSIQNEILRLHQLHQNEREVTLNQINLSKENLMKIENLIINQISRVDLAKINQRRYANALSQNAVSFEEYEAKKTDLLSEITQYESLEREKITFQKQLNELQINLAGLKNKQNNEIEELERLLSTNTQELIEMQSKQRIAVYAHTSGIIGNVNAEVGQFIDLSKPLSTILPENTSLIAQLYVPSHAIGFIKAGDLVLLRYKAYPYQKFGHAKAKILSVAKTAVASQDLKTIGTISAQEQLSNEPVYLVRVELEQQTVKAYGHDMPLQAGMVLEGDIMHETRQLYEWVLEPLFSITGKL</sequence>
<dbReference type="EMBL" id="VXLD01000006">
    <property type="protein sequence ID" value="KAB1854555.1"/>
    <property type="molecule type" value="Genomic_DNA"/>
</dbReference>
<accession>A0A5N4WI25</accession>
<keyword evidence="1" id="KW-0175">Coiled coil</keyword>
<dbReference type="Proteomes" id="UP000325788">
    <property type="component" value="Unassembled WGS sequence"/>
</dbReference>
<organism evidence="4 5">
    <name type="scientific">Acinetobacter tandoii</name>
    <dbReference type="NCBI Taxonomy" id="202954"/>
    <lineage>
        <taxon>Bacteria</taxon>
        <taxon>Pseudomonadati</taxon>
        <taxon>Pseudomonadota</taxon>
        <taxon>Gammaproteobacteria</taxon>
        <taxon>Moraxellales</taxon>
        <taxon>Moraxellaceae</taxon>
        <taxon>Acinetobacter</taxon>
    </lineage>
</organism>
<dbReference type="SUPFAM" id="SSF111369">
    <property type="entry name" value="HlyD-like secretion proteins"/>
    <property type="match status" value="1"/>
</dbReference>
<dbReference type="RefSeq" id="WP_151504786.1">
    <property type="nucleotide sequence ID" value="NZ_VXLD01000006.1"/>
</dbReference>